<evidence type="ECO:0000313" key="3">
    <source>
        <dbReference type="Proteomes" id="UP000016931"/>
    </source>
</evidence>
<feature type="region of interest" description="Disordered" evidence="1">
    <location>
        <begin position="269"/>
        <end position="317"/>
    </location>
</feature>
<dbReference type="STRING" id="692275.M3D861"/>
<dbReference type="EMBL" id="KB456262">
    <property type="protein sequence ID" value="EMF14335.1"/>
    <property type="molecule type" value="Genomic_DNA"/>
</dbReference>
<name>M3D861_SPHMS</name>
<dbReference type="OrthoDB" id="5411773at2759"/>
<dbReference type="eggNOG" id="ENOG502S1YP">
    <property type="taxonomic scope" value="Eukaryota"/>
</dbReference>
<protein>
    <submittedName>
        <fullName evidence="2">Uncharacterized protein</fullName>
    </submittedName>
</protein>
<sequence length="519" mass="57590">MAVPATLLDQCTICMEEQLFSQGFSLLTSVLHAGLDTNAPACIPPPPHLALASTLAVHPSMTTRTDDQDKHAAANAALRYLRDVVAVVGVEHAGIREALQYGTPPALRSDRSSRAKTRRSNAGQASDEEVESGNLRSKYIEGQSVAENAQDFWAVVGWAFNCSVRHKARWERWSEWLELMLDVLEEDLERYSARGHKSPELAHSLIAQYMSIVGAGRNNKRRVMRAVLADGDARSMAEFGEIWKNETRPVKKEELLGSKRRKLDLDNDDYGDYLDNESEEDEQIKSRMSRSRTAPKSRRSRTPADLSAAKDEDDDDIALETASEGDAIAEYGGMDSIRLRQRFLSLFTNFSLVAPNLFVDTDELFAIYTEFIRPLPLSIFQQFALPLRRYLSPNLQASLNEMLFRPLLGTTSAAGLIDQAEFENSFASSAATSTSATDNAKVSLLTESMLRALWTTGTLTPNLSQLKVLVEQGVKLRHDKVAGNGRRKTGKTADAEDDARLVLEHSGQRMMVLLNVLAQ</sequence>
<feature type="compositionally biased region" description="Basic residues" evidence="1">
    <location>
        <begin position="287"/>
        <end position="301"/>
    </location>
</feature>
<dbReference type="AlphaFoldDB" id="M3D861"/>
<dbReference type="GeneID" id="27901824"/>
<dbReference type="RefSeq" id="XP_016762456.1">
    <property type="nucleotide sequence ID" value="XM_016904687.1"/>
</dbReference>
<feature type="compositionally biased region" description="Acidic residues" evidence="1">
    <location>
        <begin position="269"/>
        <end position="282"/>
    </location>
</feature>
<proteinExistence type="predicted"/>
<organism evidence="2 3">
    <name type="scientific">Sphaerulina musiva (strain SO2202)</name>
    <name type="common">Poplar stem canker fungus</name>
    <name type="synonym">Septoria musiva</name>
    <dbReference type="NCBI Taxonomy" id="692275"/>
    <lineage>
        <taxon>Eukaryota</taxon>
        <taxon>Fungi</taxon>
        <taxon>Dikarya</taxon>
        <taxon>Ascomycota</taxon>
        <taxon>Pezizomycotina</taxon>
        <taxon>Dothideomycetes</taxon>
        <taxon>Dothideomycetidae</taxon>
        <taxon>Mycosphaerellales</taxon>
        <taxon>Mycosphaerellaceae</taxon>
        <taxon>Sphaerulina</taxon>
    </lineage>
</organism>
<keyword evidence="3" id="KW-1185">Reference proteome</keyword>
<dbReference type="Proteomes" id="UP000016931">
    <property type="component" value="Unassembled WGS sequence"/>
</dbReference>
<evidence type="ECO:0000313" key="2">
    <source>
        <dbReference type="EMBL" id="EMF14335.1"/>
    </source>
</evidence>
<feature type="region of interest" description="Disordered" evidence="1">
    <location>
        <begin position="105"/>
        <end position="133"/>
    </location>
</feature>
<gene>
    <name evidence="2" type="ORF">SEPMUDRAFT_148079</name>
</gene>
<reference evidence="2 3" key="1">
    <citation type="journal article" date="2012" name="PLoS Pathog.">
        <title>Diverse lifestyles and strategies of plant pathogenesis encoded in the genomes of eighteen Dothideomycetes fungi.</title>
        <authorList>
            <person name="Ohm R.A."/>
            <person name="Feau N."/>
            <person name="Henrissat B."/>
            <person name="Schoch C.L."/>
            <person name="Horwitz B.A."/>
            <person name="Barry K.W."/>
            <person name="Condon B.J."/>
            <person name="Copeland A.C."/>
            <person name="Dhillon B."/>
            <person name="Glaser F."/>
            <person name="Hesse C.N."/>
            <person name="Kosti I."/>
            <person name="LaButti K."/>
            <person name="Lindquist E.A."/>
            <person name="Lucas S."/>
            <person name="Salamov A.A."/>
            <person name="Bradshaw R.E."/>
            <person name="Ciuffetti L."/>
            <person name="Hamelin R.C."/>
            <person name="Kema G.H.J."/>
            <person name="Lawrence C."/>
            <person name="Scott J.A."/>
            <person name="Spatafora J.W."/>
            <person name="Turgeon B.G."/>
            <person name="de Wit P.J.G.M."/>
            <person name="Zhong S."/>
            <person name="Goodwin S.B."/>
            <person name="Grigoriev I.V."/>
        </authorList>
    </citation>
    <scope>NUCLEOTIDE SEQUENCE [LARGE SCALE GENOMIC DNA]</scope>
    <source>
        <strain evidence="2 3">SO2202</strain>
    </source>
</reference>
<dbReference type="HOGENOM" id="CLU_014331_1_0_1"/>
<dbReference type="OMA" id="IGWAFNC"/>
<evidence type="ECO:0000256" key="1">
    <source>
        <dbReference type="SAM" id="MobiDB-lite"/>
    </source>
</evidence>
<accession>M3D861</accession>